<accession>A0A8H7XQJ7</accession>
<feature type="transmembrane region" description="Helical" evidence="1">
    <location>
        <begin position="20"/>
        <end position="46"/>
    </location>
</feature>
<feature type="transmembrane region" description="Helical" evidence="1">
    <location>
        <begin position="96"/>
        <end position="115"/>
    </location>
</feature>
<keyword evidence="1" id="KW-1133">Transmembrane helix</keyword>
<dbReference type="EMBL" id="JAFIQS010000010">
    <property type="protein sequence ID" value="KAG5165202.1"/>
    <property type="molecule type" value="Genomic_DNA"/>
</dbReference>
<name>A0A8H7XQJ7_PSICU</name>
<evidence type="ECO:0000313" key="2">
    <source>
        <dbReference type="EMBL" id="KAG5165202.1"/>
    </source>
</evidence>
<keyword evidence="1" id="KW-0812">Transmembrane</keyword>
<evidence type="ECO:0000256" key="1">
    <source>
        <dbReference type="SAM" id="Phobius"/>
    </source>
</evidence>
<gene>
    <name evidence="2" type="ORF">JR316_009898</name>
</gene>
<feature type="transmembrane region" description="Helical" evidence="1">
    <location>
        <begin position="66"/>
        <end position="90"/>
    </location>
</feature>
<reference evidence="2" key="1">
    <citation type="submission" date="2021-02" db="EMBL/GenBank/DDBJ databases">
        <title>Psilocybe cubensis genome.</title>
        <authorList>
            <person name="Mckernan K.J."/>
            <person name="Crawford S."/>
            <person name="Trippe A."/>
            <person name="Kane L.T."/>
            <person name="Mclaughlin S."/>
        </authorList>
    </citation>
    <scope>NUCLEOTIDE SEQUENCE [LARGE SCALE GENOMIC DNA]</scope>
    <source>
        <strain evidence="2">MGC-MH-2018</strain>
    </source>
</reference>
<proteinExistence type="predicted"/>
<sequence length="121" mass="13519">MLSSLAVGLVYTFPFTRTDLSLTMFACITLAINVAITGLIVGRLLYHRQFIQDALGREHGSRYMRIITMCIESAALVVGFNLVLIVLVLVKAQENAALILLQMMAQIYVSKIFLIDKRELV</sequence>
<protein>
    <submittedName>
        <fullName evidence="2">Uncharacterized protein</fullName>
    </submittedName>
</protein>
<organism evidence="2">
    <name type="scientific">Psilocybe cubensis</name>
    <name type="common">Psychedelic mushroom</name>
    <name type="synonym">Stropharia cubensis</name>
    <dbReference type="NCBI Taxonomy" id="181762"/>
    <lineage>
        <taxon>Eukaryota</taxon>
        <taxon>Fungi</taxon>
        <taxon>Dikarya</taxon>
        <taxon>Basidiomycota</taxon>
        <taxon>Agaricomycotina</taxon>
        <taxon>Agaricomycetes</taxon>
        <taxon>Agaricomycetidae</taxon>
        <taxon>Agaricales</taxon>
        <taxon>Agaricineae</taxon>
        <taxon>Strophariaceae</taxon>
        <taxon>Psilocybe</taxon>
    </lineage>
</organism>
<comment type="caution">
    <text evidence="2">The sequence shown here is derived from an EMBL/GenBank/DDBJ whole genome shotgun (WGS) entry which is preliminary data.</text>
</comment>
<keyword evidence="1" id="KW-0472">Membrane</keyword>
<dbReference type="AlphaFoldDB" id="A0A8H7XQJ7"/>